<protein>
    <submittedName>
        <fullName evidence="2">Uncharacterized protein</fullName>
    </submittedName>
</protein>
<reference evidence="2" key="1">
    <citation type="journal article" date="2023" name="Mol. Phylogenet. Evol.">
        <title>Genome-scale phylogeny and comparative genomics of the fungal order Sordariales.</title>
        <authorList>
            <person name="Hensen N."/>
            <person name="Bonometti L."/>
            <person name="Westerberg I."/>
            <person name="Brannstrom I.O."/>
            <person name="Guillou S."/>
            <person name="Cros-Aarteil S."/>
            <person name="Calhoun S."/>
            <person name="Haridas S."/>
            <person name="Kuo A."/>
            <person name="Mondo S."/>
            <person name="Pangilinan J."/>
            <person name="Riley R."/>
            <person name="LaButti K."/>
            <person name="Andreopoulos B."/>
            <person name="Lipzen A."/>
            <person name="Chen C."/>
            <person name="Yan M."/>
            <person name="Daum C."/>
            <person name="Ng V."/>
            <person name="Clum A."/>
            <person name="Steindorff A."/>
            <person name="Ohm R.A."/>
            <person name="Martin F."/>
            <person name="Silar P."/>
            <person name="Natvig D.O."/>
            <person name="Lalanne C."/>
            <person name="Gautier V."/>
            <person name="Ament-Velasquez S.L."/>
            <person name="Kruys A."/>
            <person name="Hutchinson M.I."/>
            <person name="Powell A.J."/>
            <person name="Barry K."/>
            <person name="Miller A.N."/>
            <person name="Grigoriev I.V."/>
            <person name="Debuchy R."/>
            <person name="Gladieux P."/>
            <person name="Hiltunen Thoren M."/>
            <person name="Johannesson H."/>
        </authorList>
    </citation>
    <scope>NUCLEOTIDE SEQUENCE</scope>
    <source>
        <strain evidence="2">PSN243</strain>
    </source>
</reference>
<keyword evidence="3" id="KW-1185">Reference proteome</keyword>
<evidence type="ECO:0000313" key="2">
    <source>
        <dbReference type="EMBL" id="KAK4446481.1"/>
    </source>
</evidence>
<organism evidence="2 3">
    <name type="scientific">Podospora aff. communis PSN243</name>
    <dbReference type="NCBI Taxonomy" id="3040156"/>
    <lineage>
        <taxon>Eukaryota</taxon>
        <taxon>Fungi</taxon>
        <taxon>Dikarya</taxon>
        <taxon>Ascomycota</taxon>
        <taxon>Pezizomycotina</taxon>
        <taxon>Sordariomycetes</taxon>
        <taxon>Sordariomycetidae</taxon>
        <taxon>Sordariales</taxon>
        <taxon>Podosporaceae</taxon>
        <taxon>Podospora</taxon>
    </lineage>
</organism>
<name>A0AAV9GHJ0_9PEZI</name>
<evidence type="ECO:0000256" key="1">
    <source>
        <dbReference type="SAM" id="MobiDB-lite"/>
    </source>
</evidence>
<evidence type="ECO:0000313" key="3">
    <source>
        <dbReference type="Proteomes" id="UP001321760"/>
    </source>
</evidence>
<feature type="region of interest" description="Disordered" evidence="1">
    <location>
        <begin position="1"/>
        <end position="90"/>
    </location>
</feature>
<reference evidence="2" key="2">
    <citation type="submission" date="2023-05" db="EMBL/GenBank/DDBJ databases">
        <authorList>
            <consortium name="Lawrence Berkeley National Laboratory"/>
            <person name="Steindorff A."/>
            <person name="Hensen N."/>
            <person name="Bonometti L."/>
            <person name="Westerberg I."/>
            <person name="Brannstrom I.O."/>
            <person name="Guillou S."/>
            <person name="Cros-Aarteil S."/>
            <person name="Calhoun S."/>
            <person name="Haridas S."/>
            <person name="Kuo A."/>
            <person name="Mondo S."/>
            <person name="Pangilinan J."/>
            <person name="Riley R."/>
            <person name="Labutti K."/>
            <person name="Andreopoulos B."/>
            <person name="Lipzen A."/>
            <person name="Chen C."/>
            <person name="Yanf M."/>
            <person name="Daum C."/>
            <person name="Ng V."/>
            <person name="Clum A."/>
            <person name="Ohm R."/>
            <person name="Martin F."/>
            <person name="Silar P."/>
            <person name="Natvig D."/>
            <person name="Lalanne C."/>
            <person name="Gautier V."/>
            <person name="Ament-Velasquez S.L."/>
            <person name="Kruys A."/>
            <person name="Hutchinson M.I."/>
            <person name="Powell A.J."/>
            <person name="Barry K."/>
            <person name="Miller A.N."/>
            <person name="Grigoriev I.V."/>
            <person name="Debuchy R."/>
            <person name="Gladieux P."/>
            <person name="Thoren M.H."/>
            <person name="Johannesson H."/>
        </authorList>
    </citation>
    <scope>NUCLEOTIDE SEQUENCE</scope>
    <source>
        <strain evidence="2">PSN243</strain>
    </source>
</reference>
<sequence>MVNTKRPAAAMGSSTTAAGSSTDTKGKSVVASGSSTDVKGKASGSSTAAAGSSTDIKGKSVVASGSSTDVERKASGSSSVVDDESTTTLLPSPDDGLCSIAGYLYAYHAKQRANQSQHDISVVGSESSTAVVATGSSTDTKGKSTARSWLYQMHDSGRRLLLEHILVRAEPIRLQPRGNEERVVMVRNHGETPPPIIPLFLCCKALHEEARDILYGSNIFAIHHSARKKQGHMMMWFLNQIPAEDVFRLERIRMHLPKLHRHAFPLLNRDLAHPRLKREDALCVRQVMERVAFLRTLDLEAHHTLDGLESIYRHWLSGNRSEFGKLRRVFRLVAAELHSGLIRIDRGRVSIIVDIENRDMGVVTELESLAQDPTIGWRTERVDNRPT</sequence>
<dbReference type="EMBL" id="MU865956">
    <property type="protein sequence ID" value="KAK4446481.1"/>
    <property type="molecule type" value="Genomic_DNA"/>
</dbReference>
<dbReference type="Proteomes" id="UP001321760">
    <property type="component" value="Unassembled WGS sequence"/>
</dbReference>
<feature type="compositionally biased region" description="Low complexity" evidence="1">
    <location>
        <begin position="8"/>
        <end position="23"/>
    </location>
</feature>
<comment type="caution">
    <text evidence="2">The sequence shown here is derived from an EMBL/GenBank/DDBJ whole genome shotgun (WGS) entry which is preliminary data.</text>
</comment>
<accession>A0AAV9GHJ0</accession>
<gene>
    <name evidence="2" type="ORF">QBC34DRAFT_148278</name>
</gene>
<proteinExistence type="predicted"/>
<dbReference type="AlphaFoldDB" id="A0AAV9GHJ0"/>
<feature type="compositionally biased region" description="Low complexity" evidence="1">
    <location>
        <begin position="42"/>
        <end position="54"/>
    </location>
</feature>